<organism evidence="2">
    <name type="scientific">Setaria italica</name>
    <name type="common">Foxtail millet</name>
    <name type="synonym">Panicum italicum</name>
    <dbReference type="NCBI Taxonomy" id="4555"/>
    <lineage>
        <taxon>Eukaryota</taxon>
        <taxon>Viridiplantae</taxon>
        <taxon>Streptophyta</taxon>
        <taxon>Embryophyta</taxon>
        <taxon>Tracheophyta</taxon>
        <taxon>Spermatophyta</taxon>
        <taxon>Magnoliopsida</taxon>
        <taxon>Liliopsida</taxon>
        <taxon>Poales</taxon>
        <taxon>Poaceae</taxon>
        <taxon>PACMAD clade</taxon>
        <taxon>Panicoideae</taxon>
        <taxon>Panicodae</taxon>
        <taxon>Paniceae</taxon>
        <taxon>Cenchrinae</taxon>
        <taxon>Setaria</taxon>
    </lineage>
</organism>
<name>A0A368PJQ9_SETIT</name>
<evidence type="ECO:0000313" key="2">
    <source>
        <dbReference type="EMBL" id="RCV05648.1"/>
    </source>
</evidence>
<reference evidence="2" key="2">
    <citation type="submission" date="2015-07" db="EMBL/GenBank/DDBJ databases">
        <authorList>
            <person name="Noorani M."/>
        </authorList>
    </citation>
    <scope>NUCLEOTIDE SEQUENCE</scope>
    <source>
        <strain evidence="2">Yugu1</strain>
    </source>
</reference>
<dbReference type="AlphaFoldDB" id="A0A368PJQ9"/>
<protein>
    <submittedName>
        <fullName evidence="2">Uncharacterized protein</fullName>
    </submittedName>
</protein>
<sequence>MGNPYAAAIKHGGLWRSVDRAGVLWPPAIIKSLGRCSCSCSSGIRPGPLPPMQKAFNSVASRFIRIREFHGKLSSLFKRCCCFPVNYCCADAAVASTLVCFVSSCAGVASGFVFVVVQI</sequence>
<accession>A0A368PJQ9</accession>
<gene>
    <name evidence="2" type="ORF">SETIT_1G099700v2</name>
</gene>
<keyword evidence="1" id="KW-0812">Transmembrane</keyword>
<dbReference type="OrthoDB" id="10565572at2759"/>
<keyword evidence="1" id="KW-0472">Membrane</keyword>
<reference evidence="2" key="1">
    <citation type="journal article" date="2012" name="Nat. Biotechnol.">
        <title>Reference genome sequence of the model plant Setaria.</title>
        <authorList>
            <person name="Bennetzen J.L."/>
            <person name="Schmutz J."/>
            <person name="Wang H."/>
            <person name="Percifield R."/>
            <person name="Hawkins J."/>
            <person name="Pontaroli A.C."/>
            <person name="Estep M."/>
            <person name="Feng L."/>
            <person name="Vaughn J.N."/>
            <person name="Grimwood J."/>
            <person name="Jenkins J."/>
            <person name="Barry K."/>
            <person name="Lindquist E."/>
            <person name="Hellsten U."/>
            <person name="Deshpande S."/>
            <person name="Wang X."/>
            <person name="Wu X."/>
            <person name="Mitros T."/>
            <person name="Triplett J."/>
            <person name="Yang X."/>
            <person name="Ye C.Y."/>
            <person name="Mauro-Herrera M."/>
            <person name="Wang L."/>
            <person name="Li P."/>
            <person name="Sharma M."/>
            <person name="Sharma R."/>
            <person name="Ronald P.C."/>
            <person name="Panaud O."/>
            <person name="Kellogg E.A."/>
            <person name="Brutnell T.P."/>
            <person name="Doust A.N."/>
            <person name="Tuskan G.A."/>
            <person name="Rokhsar D."/>
            <person name="Devos K.M."/>
        </authorList>
    </citation>
    <scope>NUCLEOTIDE SEQUENCE [LARGE SCALE GENOMIC DNA]</scope>
    <source>
        <strain evidence="2">Yugu1</strain>
    </source>
</reference>
<proteinExistence type="predicted"/>
<feature type="transmembrane region" description="Helical" evidence="1">
    <location>
        <begin position="92"/>
        <end position="117"/>
    </location>
</feature>
<evidence type="ECO:0000256" key="1">
    <source>
        <dbReference type="SAM" id="Phobius"/>
    </source>
</evidence>
<dbReference type="EMBL" id="CM003528">
    <property type="protein sequence ID" value="RCV05648.1"/>
    <property type="molecule type" value="Genomic_DNA"/>
</dbReference>
<keyword evidence="1" id="KW-1133">Transmembrane helix</keyword>